<organism evidence="3 4">
    <name type="scientific">Nocardia speluncae</name>
    <dbReference type="NCBI Taxonomy" id="419477"/>
    <lineage>
        <taxon>Bacteria</taxon>
        <taxon>Bacillati</taxon>
        <taxon>Actinomycetota</taxon>
        <taxon>Actinomycetes</taxon>
        <taxon>Mycobacteriales</taxon>
        <taxon>Nocardiaceae</taxon>
        <taxon>Nocardia</taxon>
    </lineage>
</organism>
<evidence type="ECO:0000313" key="3">
    <source>
        <dbReference type="EMBL" id="NKY37722.1"/>
    </source>
</evidence>
<keyword evidence="1" id="KW-0472">Membrane</keyword>
<evidence type="ECO:0000259" key="2">
    <source>
        <dbReference type="Pfam" id="PF08044"/>
    </source>
</evidence>
<keyword evidence="1" id="KW-0812">Transmembrane</keyword>
<evidence type="ECO:0000256" key="1">
    <source>
        <dbReference type="SAM" id="Phobius"/>
    </source>
</evidence>
<sequence>MAKKEQVRARDHDRVEICAVLDAALSDGQLNAGEHATRTRSAMRAKFTTDLEGLVRDLQVPGELAGAAILSGDRAARPWWLPVAVLAAAAVLGGGVGFVARDEPAPSIAAAAEAESEPASLPNLLTTDGLAFFIDAYRREFGDTVIDTATVFPDFLLVQRLGQGIPRNFRFDTDGFDEMSVAVPSYANGRPIDLADIELTTLGAVLAGAPASVRLEQGEVEHLGFGFELIAPADAGPVIDIYVEDPAGSTGHLSVSFAGTPLEVFPAR</sequence>
<proteinExistence type="predicted"/>
<dbReference type="Proteomes" id="UP000565715">
    <property type="component" value="Unassembled WGS sequence"/>
</dbReference>
<comment type="caution">
    <text evidence="3">The sequence shown here is derived from an EMBL/GenBank/DDBJ whole genome shotgun (WGS) entry which is preliminary data.</text>
</comment>
<gene>
    <name evidence="3" type="ORF">HGA13_32330</name>
</gene>
<keyword evidence="4" id="KW-1185">Reference proteome</keyword>
<dbReference type="RefSeq" id="WP_068049359.1">
    <property type="nucleotide sequence ID" value="NZ_JAAXOO010000009.1"/>
</dbReference>
<dbReference type="EMBL" id="JAAXOO010000009">
    <property type="protein sequence ID" value="NKY37722.1"/>
    <property type="molecule type" value="Genomic_DNA"/>
</dbReference>
<keyword evidence="1" id="KW-1133">Transmembrane helix</keyword>
<dbReference type="Pfam" id="PF08044">
    <property type="entry name" value="DUF1707"/>
    <property type="match status" value="1"/>
</dbReference>
<dbReference type="AlphaFoldDB" id="A0A846XP21"/>
<dbReference type="InterPro" id="IPR012551">
    <property type="entry name" value="DUF1707_SHOCT-like"/>
</dbReference>
<name>A0A846XP21_9NOCA</name>
<feature type="domain" description="DUF1707" evidence="2">
    <location>
        <begin position="7"/>
        <end position="59"/>
    </location>
</feature>
<reference evidence="3 4" key="1">
    <citation type="submission" date="2020-04" db="EMBL/GenBank/DDBJ databases">
        <title>MicrobeNet Type strains.</title>
        <authorList>
            <person name="Nicholson A.C."/>
        </authorList>
    </citation>
    <scope>NUCLEOTIDE SEQUENCE [LARGE SCALE GENOMIC DNA]</scope>
    <source>
        <strain evidence="3 4">DSM 45078</strain>
    </source>
</reference>
<accession>A0A846XP21</accession>
<feature type="transmembrane region" description="Helical" evidence="1">
    <location>
        <begin position="79"/>
        <end position="100"/>
    </location>
</feature>
<protein>
    <submittedName>
        <fullName evidence="3">DUF1707 domain-containing protein</fullName>
    </submittedName>
</protein>
<evidence type="ECO:0000313" key="4">
    <source>
        <dbReference type="Proteomes" id="UP000565715"/>
    </source>
</evidence>